<dbReference type="PANTHER" id="PTHR38594">
    <property type="entry name" value="PEP-DEPENDENT DIHYDROXYACETONE KINASE, PHOSPHORYL DONOR SUBUNIT DHAM"/>
    <property type="match status" value="1"/>
</dbReference>
<evidence type="ECO:0000256" key="1">
    <source>
        <dbReference type="ARBA" id="ARBA00001113"/>
    </source>
</evidence>
<reference evidence="7 8" key="1">
    <citation type="submission" date="2019-01" db="EMBL/GenBank/DDBJ databases">
        <title>Draft genome sequences of Macrococcus caseolyticus, Macrococcus canis, Macrococcus bohemicus and Macrococcus goetzii.</title>
        <authorList>
            <person name="Mazhar S."/>
            <person name="Altermann E."/>
            <person name="Hill C."/>
            <person name="Mcauliffe O."/>
        </authorList>
    </citation>
    <scope>NUCLEOTIDE SEQUENCE [LARGE SCALE GENOMIC DNA]</scope>
    <source>
        <strain evidence="7 8">DPC7162</strain>
    </source>
</reference>
<dbReference type="InterPro" id="IPR039643">
    <property type="entry name" value="DhaM"/>
</dbReference>
<evidence type="ECO:0000313" key="7">
    <source>
        <dbReference type="EMBL" id="TDM17525.1"/>
    </source>
</evidence>
<organism evidence="7 8">
    <name type="scientific">Macrococcoides canis</name>
    <dbReference type="NCBI Taxonomy" id="1855823"/>
    <lineage>
        <taxon>Bacteria</taxon>
        <taxon>Bacillati</taxon>
        <taxon>Bacillota</taxon>
        <taxon>Bacilli</taxon>
        <taxon>Bacillales</taxon>
        <taxon>Staphylococcaceae</taxon>
        <taxon>Macrococcoides</taxon>
    </lineage>
</organism>
<feature type="domain" description="PTS EIIA type-4" evidence="6">
    <location>
        <begin position="1"/>
        <end position="121"/>
    </location>
</feature>
<gene>
    <name evidence="7" type="primary">dhaM</name>
    <name evidence="7" type="ORF">ETI04_04905</name>
</gene>
<dbReference type="NCBIfam" id="TIGR02364">
    <property type="entry name" value="dha_pts"/>
    <property type="match status" value="1"/>
</dbReference>
<evidence type="ECO:0000256" key="3">
    <source>
        <dbReference type="ARBA" id="ARBA00012095"/>
    </source>
</evidence>
<dbReference type="GO" id="GO:0016020">
    <property type="term" value="C:membrane"/>
    <property type="evidence" value="ECO:0007669"/>
    <property type="project" value="InterPro"/>
</dbReference>
<dbReference type="InterPro" id="IPR012844">
    <property type="entry name" value="DhaM_N"/>
</dbReference>
<dbReference type="EMBL" id="SDQG01000002">
    <property type="protein sequence ID" value="TDM17525.1"/>
    <property type="molecule type" value="Genomic_DNA"/>
</dbReference>
<dbReference type="PROSITE" id="PS51096">
    <property type="entry name" value="PTS_EIIA_TYPE_4"/>
    <property type="match status" value="1"/>
</dbReference>
<comment type="caution">
    <text evidence="7">The sequence shown here is derived from an EMBL/GenBank/DDBJ whole genome shotgun (WGS) entry which is preliminary data.</text>
</comment>
<dbReference type="EC" id="2.7.1.121" evidence="3"/>
<evidence type="ECO:0000256" key="2">
    <source>
        <dbReference type="ARBA" id="ARBA00002788"/>
    </source>
</evidence>
<dbReference type="InterPro" id="IPR004701">
    <property type="entry name" value="PTS_EIIA_man-typ"/>
</dbReference>
<comment type="function">
    <text evidence="2">Component of the dihydroxyacetone kinase complex, which is responsible for the phosphoenolpyruvate (PEP)-dependent phosphorylation of dihydroxyacetone. DhaM serves as the phosphoryl donor. Is phosphorylated by phosphoenolpyruvate in an EI- and HPr-dependent reaction, and a phosphorelay system on histidine residues finally leads to phosphoryl transfer to DhaL and dihydroxyacetone.</text>
</comment>
<accession>A0A4R6C660</accession>
<dbReference type="Proteomes" id="UP000294865">
    <property type="component" value="Unassembled WGS sequence"/>
</dbReference>
<proteinExistence type="predicted"/>
<dbReference type="Gene3D" id="3.40.50.510">
    <property type="entry name" value="Phosphotransferase system, mannose-type IIA component"/>
    <property type="match status" value="1"/>
</dbReference>
<evidence type="ECO:0000256" key="5">
    <source>
        <dbReference type="ARBA" id="ARBA00046577"/>
    </source>
</evidence>
<sequence length="121" mass="13252">MMEILIVSHSEAIAKGVKALLEQMAQDVVVKVTGGIDGEIGTSIDDIMQMFDSVEGEALCFYDIGSSKMNIEMALEMNDYSNIHIAHYPIVEGAFLASVESKIGKDYKGILESLSNNFEEK</sequence>
<dbReference type="GO" id="GO:0019563">
    <property type="term" value="P:glycerol catabolic process"/>
    <property type="evidence" value="ECO:0007669"/>
    <property type="project" value="InterPro"/>
</dbReference>
<dbReference type="SUPFAM" id="SSF53062">
    <property type="entry name" value="PTS system fructose IIA component-like"/>
    <property type="match status" value="1"/>
</dbReference>
<dbReference type="GO" id="GO:0047324">
    <property type="term" value="F:phosphoenolpyruvate-glycerone phosphotransferase activity"/>
    <property type="evidence" value="ECO:0007669"/>
    <property type="project" value="UniProtKB-EC"/>
</dbReference>
<evidence type="ECO:0000256" key="4">
    <source>
        <dbReference type="ARBA" id="ARBA00022679"/>
    </source>
</evidence>
<dbReference type="GO" id="GO:0009401">
    <property type="term" value="P:phosphoenolpyruvate-dependent sugar phosphotransferase system"/>
    <property type="evidence" value="ECO:0007669"/>
    <property type="project" value="InterPro"/>
</dbReference>
<keyword evidence="4 7" id="KW-0808">Transferase</keyword>
<keyword evidence="7" id="KW-0418">Kinase</keyword>
<dbReference type="PANTHER" id="PTHR38594:SF1">
    <property type="entry name" value="PEP-DEPENDENT DIHYDROXYACETONE KINASE, PHOSPHORYL DONOR SUBUNIT DHAM"/>
    <property type="match status" value="1"/>
</dbReference>
<name>A0A4R6C660_9STAP</name>
<dbReference type="AlphaFoldDB" id="A0A4R6C660"/>
<dbReference type="InterPro" id="IPR036662">
    <property type="entry name" value="PTS_EIIA_man-typ_sf"/>
</dbReference>
<dbReference type="Pfam" id="PF03610">
    <property type="entry name" value="EIIA-man"/>
    <property type="match status" value="1"/>
</dbReference>
<comment type="catalytic activity">
    <reaction evidence="1">
        <text>dihydroxyacetone + phosphoenolpyruvate = dihydroxyacetone phosphate + pyruvate</text>
        <dbReference type="Rhea" id="RHEA:18381"/>
        <dbReference type="ChEBI" id="CHEBI:15361"/>
        <dbReference type="ChEBI" id="CHEBI:16016"/>
        <dbReference type="ChEBI" id="CHEBI:57642"/>
        <dbReference type="ChEBI" id="CHEBI:58702"/>
        <dbReference type="EC" id="2.7.1.121"/>
    </reaction>
</comment>
<protein>
    <recommendedName>
        <fullName evidence="3">phosphoenolpyruvate--glycerone phosphotransferase</fullName>
        <ecNumber evidence="3">2.7.1.121</ecNumber>
    </recommendedName>
</protein>
<evidence type="ECO:0000259" key="6">
    <source>
        <dbReference type="PROSITE" id="PS51096"/>
    </source>
</evidence>
<evidence type="ECO:0000313" key="8">
    <source>
        <dbReference type="Proteomes" id="UP000294865"/>
    </source>
</evidence>
<comment type="subunit">
    <text evidence="5">Homodimer. The dihydroxyacetone kinase complex is composed of a homodimer of DhaM, a homodimer of DhaK and the subunit DhaL.</text>
</comment>